<evidence type="ECO:0000256" key="1">
    <source>
        <dbReference type="SAM" id="MobiDB-lite"/>
    </source>
</evidence>
<organism evidence="2 3">
    <name type="scientific">Methanocella paludicola (strain DSM 17711 / JCM 13418 / NBRC 101707 / SANAE)</name>
    <dbReference type="NCBI Taxonomy" id="304371"/>
    <lineage>
        <taxon>Archaea</taxon>
        <taxon>Methanobacteriati</taxon>
        <taxon>Methanobacteriota</taxon>
        <taxon>Stenosarchaea group</taxon>
        <taxon>Methanomicrobia</taxon>
        <taxon>Methanocellales</taxon>
        <taxon>Methanocellaceae</taxon>
        <taxon>Methanocella</taxon>
    </lineage>
</organism>
<name>D1Z0B5_METPS</name>
<dbReference type="PANTHER" id="PTHR42195:SF1">
    <property type="entry name" value="ZINC FINGER PROTEIN"/>
    <property type="match status" value="1"/>
</dbReference>
<dbReference type="EMBL" id="AP011532">
    <property type="protein sequence ID" value="BAI62137.1"/>
    <property type="molecule type" value="Genomic_DNA"/>
</dbReference>
<reference evidence="2 3" key="1">
    <citation type="journal article" date="2007" name="Appl. Environ. Microbiol.">
        <title>Isolation of key methanogens for global methane emission from rice paddy fields: a novel isolate affiliated with the clone cluster rice cluster I.</title>
        <authorList>
            <person name="Sakai S."/>
            <person name="Imachi H."/>
            <person name="Sekiguchi Y."/>
            <person name="Ohashi A."/>
            <person name="Harada H."/>
            <person name="Kamagata Y."/>
        </authorList>
    </citation>
    <scope>NUCLEOTIDE SEQUENCE [LARGE SCALE GENOMIC DNA]</scope>
    <source>
        <strain evidence="3">DSM 17711 / JCM 13418 / NBRC 101707 / SANAE</strain>
    </source>
</reference>
<dbReference type="FunCoup" id="D1Z0B5">
    <property type="interactions" value="3"/>
</dbReference>
<dbReference type="OrthoDB" id="23364at2157"/>
<dbReference type="STRING" id="304371.MCP_2065"/>
<dbReference type="PIRSF" id="PIRSF015877">
    <property type="entry name" value="UCP015877"/>
    <property type="match status" value="1"/>
</dbReference>
<dbReference type="Pfam" id="PF19769">
    <property type="entry name" value="CPxCG_zf"/>
    <property type="match status" value="1"/>
</dbReference>
<dbReference type="KEGG" id="mpd:MCP_2065"/>
<reference evidence="2 3" key="2">
    <citation type="journal article" date="2008" name="Int. J. Syst. Evol. Microbiol.">
        <title>Methanocella paludicola gen. nov., sp. nov., a methane-producing archaeon, the first isolate of the lineage 'Rice Cluster I', and proposal of the new archaeal order Methanocellales ord. nov.</title>
        <authorList>
            <person name="Sakai S."/>
            <person name="Imachi H."/>
            <person name="Hanada S."/>
            <person name="Ohashi A."/>
            <person name="Harada H."/>
            <person name="Kamagata Y."/>
        </authorList>
    </citation>
    <scope>NUCLEOTIDE SEQUENCE [LARGE SCALE GENOMIC DNA]</scope>
    <source>
        <strain evidence="3">DSM 17711 / JCM 13418 / NBRC 101707 / SANAE</strain>
    </source>
</reference>
<dbReference type="InParanoid" id="D1Z0B5"/>
<accession>D1Z0B5</accession>
<dbReference type="eggNOG" id="arCOG02680">
    <property type="taxonomic scope" value="Archaea"/>
</dbReference>
<dbReference type="AlphaFoldDB" id="D1Z0B5"/>
<keyword evidence="3" id="KW-1185">Reference proteome</keyword>
<dbReference type="Proteomes" id="UP000001882">
    <property type="component" value="Chromosome"/>
</dbReference>
<evidence type="ECO:0008006" key="4">
    <source>
        <dbReference type="Google" id="ProtNLM"/>
    </source>
</evidence>
<evidence type="ECO:0000313" key="2">
    <source>
        <dbReference type="EMBL" id="BAI62137.1"/>
    </source>
</evidence>
<feature type="region of interest" description="Disordered" evidence="1">
    <location>
        <begin position="200"/>
        <end position="220"/>
    </location>
</feature>
<proteinExistence type="predicted"/>
<sequence length="220" mass="24573">MDKMELVEAACPQCSPKEEVMHTVVKSHLLKCEQCGFIHRLPHEKKKEVITLKVIVSRGSESSAQSLEVNADEELKAGDEFVIDIGEEVSGVRIHSLELHTGGRSEQAKAKDVRAIWARAIDEVIVKIAVQRLGETQSLDYKINGDYEFTIGDLMKLKGYEVRVSAIKVRDGGIFRRTGKSVKAKDVRRIYSKIISQERRAVGEGLRASKKRSGGDREKA</sequence>
<evidence type="ECO:0000313" key="3">
    <source>
        <dbReference type="Proteomes" id="UP000001882"/>
    </source>
</evidence>
<dbReference type="PANTHER" id="PTHR42195">
    <property type="entry name" value="UCP015877 FAMILY PROTEIN"/>
    <property type="match status" value="1"/>
</dbReference>
<dbReference type="InterPro" id="IPR012041">
    <property type="entry name" value="Znf_CPxCG-like"/>
</dbReference>
<gene>
    <name evidence="2" type="ordered locus">MCP_2065</name>
</gene>
<reference evidence="3" key="3">
    <citation type="journal article" date="2011" name="PLoS ONE">
        <title>Genome sequence of a mesophilic hydrogenotrophic methanogen Methanocella paludicola, the first cultivated representative of the order Methanocellales.</title>
        <authorList>
            <person name="Sakai S."/>
            <person name="Takaki Y."/>
            <person name="Shimamura S."/>
            <person name="Sekine M."/>
            <person name="Tajima T."/>
            <person name="Kosugi H."/>
            <person name="Ichikawa N."/>
            <person name="Tasumi E."/>
            <person name="Hiraki A.T."/>
            <person name="Shimizu A."/>
            <person name="Kato Y."/>
            <person name="Nishiko R."/>
            <person name="Mori K."/>
            <person name="Fujita N."/>
            <person name="Imachi H."/>
            <person name="Takai K."/>
        </authorList>
    </citation>
    <scope>NUCLEOTIDE SEQUENCE [LARGE SCALE GENOMIC DNA]</scope>
    <source>
        <strain evidence="3">DSM 17711 / JCM 13418 / NBRC 101707 / SANAE</strain>
    </source>
</reference>
<protein>
    <recommendedName>
        <fullName evidence="4">Archaeal Zn-finger protein</fullName>
    </recommendedName>
</protein>